<dbReference type="CDD" id="cd16155">
    <property type="entry name" value="sulfatase_like"/>
    <property type="match status" value="1"/>
</dbReference>
<keyword evidence="5" id="KW-0378">Hydrolase</keyword>
<dbReference type="InterPro" id="IPR017850">
    <property type="entry name" value="Alkaline_phosphatase_core_sf"/>
</dbReference>
<evidence type="ECO:0000256" key="5">
    <source>
        <dbReference type="ARBA" id="ARBA00022801"/>
    </source>
</evidence>
<evidence type="ECO:0000256" key="4">
    <source>
        <dbReference type="ARBA" id="ARBA00022729"/>
    </source>
</evidence>
<keyword evidence="3" id="KW-0479">Metal-binding</keyword>
<sequence>MIIKKYIFIGLCFIFLMVLLSFVSKDITSQQPVVLKKNTKPNVLFIFADDQRADALGASGNTYIQTPNIDKLSDDGVRFTNSYVMGGHHGAICAPSRAMLMSGKSLYHVYDKLNGIKTMPMHFSENGYETFGTGKWHNEKTSFEASFQHGDNVFIGGMANHYNTPMRRLEKNGKLSEPVKKGYSTDMFTDAAINYLKDYSKGKQENPFFCYIAYTAPHDPRSPREDYIGMYSDTEIPVPGNFKALHPFEFDNMNVRDEILGPWPRTPELIQASLADYYALISHMDNRIGDVIATLKKQGLFENTIIVYAADNGLAIGSHGLLGKQDLYEHSMKVPLIISGPGIPKDKTEDALVYLFDIFPSLAELCDLPQPINVDGKNFAPIIKGTETKIRESLYTTYRNTTRAVRTDEWKLIRYPERDFTQLFNLKSDPLEIKNLATLEEFKPKVEQMMILLEEWHSETDDVANMNPSIILPLAYDYKKLKQTPDKHQPQYILDKYFKDVDLKNTKKTNQ</sequence>
<organism evidence="8 9">
    <name type="scientific">Formosa undariae</name>
    <dbReference type="NCBI Taxonomy" id="1325436"/>
    <lineage>
        <taxon>Bacteria</taxon>
        <taxon>Pseudomonadati</taxon>
        <taxon>Bacteroidota</taxon>
        <taxon>Flavobacteriia</taxon>
        <taxon>Flavobacteriales</taxon>
        <taxon>Flavobacteriaceae</taxon>
        <taxon>Formosa</taxon>
    </lineage>
</organism>
<dbReference type="PANTHER" id="PTHR42693">
    <property type="entry name" value="ARYLSULFATASE FAMILY MEMBER"/>
    <property type="match status" value="1"/>
</dbReference>
<comment type="cofactor">
    <cofactor evidence="1">
        <name>Ca(2+)</name>
        <dbReference type="ChEBI" id="CHEBI:29108"/>
    </cofactor>
</comment>
<dbReference type="RefSeq" id="WP_382381932.1">
    <property type="nucleotide sequence ID" value="NZ_JBHMEZ010000003.1"/>
</dbReference>
<gene>
    <name evidence="8" type="ORF">ACFFVB_06625</name>
</gene>
<dbReference type="Pfam" id="PF00884">
    <property type="entry name" value="Sulfatase"/>
    <property type="match status" value="1"/>
</dbReference>
<reference evidence="8 9" key="1">
    <citation type="submission" date="2024-09" db="EMBL/GenBank/DDBJ databases">
        <authorList>
            <person name="Sun Q."/>
            <person name="Mori K."/>
        </authorList>
    </citation>
    <scope>NUCLEOTIDE SEQUENCE [LARGE SCALE GENOMIC DNA]</scope>
    <source>
        <strain evidence="8 9">CECT 8286</strain>
    </source>
</reference>
<evidence type="ECO:0000256" key="2">
    <source>
        <dbReference type="ARBA" id="ARBA00008779"/>
    </source>
</evidence>
<name>A0ABV5EZY9_9FLAO</name>
<protein>
    <submittedName>
        <fullName evidence="8">Sulfatase-like hydrolase/transferase</fullName>
    </submittedName>
</protein>
<dbReference type="Proteomes" id="UP001589605">
    <property type="component" value="Unassembled WGS sequence"/>
</dbReference>
<evidence type="ECO:0000313" key="9">
    <source>
        <dbReference type="Proteomes" id="UP001589605"/>
    </source>
</evidence>
<evidence type="ECO:0000259" key="7">
    <source>
        <dbReference type="Pfam" id="PF00884"/>
    </source>
</evidence>
<evidence type="ECO:0000256" key="6">
    <source>
        <dbReference type="ARBA" id="ARBA00022837"/>
    </source>
</evidence>
<feature type="domain" description="Sulfatase N-terminal" evidence="7">
    <location>
        <begin position="41"/>
        <end position="366"/>
    </location>
</feature>
<dbReference type="InterPro" id="IPR050738">
    <property type="entry name" value="Sulfatase"/>
</dbReference>
<proteinExistence type="inferred from homology"/>
<keyword evidence="9" id="KW-1185">Reference proteome</keyword>
<evidence type="ECO:0000313" key="8">
    <source>
        <dbReference type="EMBL" id="MFB9052753.1"/>
    </source>
</evidence>
<evidence type="ECO:0000256" key="1">
    <source>
        <dbReference type="ARBA" id="ARBA00001913"/>
    </source>
</evidence>
<comment type="caution">
    <text evidence="8">The sequence shown here is derived from an EMBL/GenBank/DDBJ whole genome shotgun (WGS) entry which is preliminary data.</text>
</comment>
<dbReference type="PANTHER" id="PTHR42693:SF42">
    <property type="entry name" value="ARYLSULFATASE G"/>
    <property type="match status" value="1"/>
</dbReference>
<dbReference type="InterPro" id="IPR000917">
    <property type="entry name" value="Sulfatase_N"/>
</dbReference>
<dbReference type="EMBL" id="JBHMEZ010000003">
    <property type="protein sequence ID" value="MFB9052753.1"/>
    <property type="molecule type" value="Genomic_DNA"/>
</dbReference>
<keyword evidence="6" id="KW-0106">Calcium</keyword>
<evidence type="ECO:0000256" key="3">
    <source>
        <dbReference type="ARBA" id="ARBA00022723"/>
    </source>
</evidence>
<keyword evidence="4" id="KW-0732">Signal</keyword>
<comment type="similarity">
    <text evidence="2">Belongs to the sulfatase family.</text>
</comment>
<dbReference type="SUPFAM" id="SSF53649">
    <property type="entry name" value="Alkaline phosphatase-like"/>
    <property type="match status" value="1"/>
</dbReference>
<dbReference type="Gene3D" id="3.40.720.10">
    <property type="entry name" value="Alkaline Phosphatase, subunit A"/>
    <property type="match status" value="1"/>
</dbReference>
<accession>A0ABV5EZY9</accession>